<evidence type="ECO:0008006" key="4">
    <source>
        <dbReference type="Google" id="ProtNLM"/>
    </source>
</evidence>
<keyword evidence="1" id="KW-0812">Transmembrane</keyword>
<feature type="transmembrane region" description="Helical" evidence="1">
    <location>
        <begin position="116"/>
        <end position="141"/>
    </location>
</feature>
<feature type="transmembrane region" description="Helical" evidence="1">
    <location>
        <begin position="192"/>
        <end position="214"/>
    </location>
</feature>
<feature type="transmembrane region" description="Helical" evidence="1">
    <location>
        <begin position="234"/>
        <end position="255"/>
    </location>
</feature>
<keyword evidence="1" id="KW-1133">Transmembrane helix</keyword>
<evidence type="ECO:0000313" key="3">
    <source>
        <dbReference type="Proteomes" id="UP000226431"/>
    </source>
</evidence>
<accession>A0A2C5Y542</accession>
<evidence type="ECO:0000313" key="2">
    <source>
        <dbReference type="EMBL" id="PHH73208.1"/>
    </source>
</evidence>
<organism evidence="2 3">
    <name type="scientific">Ophiocordyceps camponoti-rufipedis</name>
    <dbReference type="NCBI Taxonomy" id="2004952"/>
    <lineage>
        <taxon>Eukaryota</taxon>
        <taxon>Fungi</taxon>
        <taxon>Dikarya</taxon>
        <taxon>Ascomycota</taxon>
        <taxon>Pezizomycotina</taxon>
        <taxon>Sordariomycetes</taxon>
        <taxon>Hypocreomycetidae</taxon>
        <taxon>Hypocreales</taxon>
        <taxon>Ophiocordycipitaceae</taxon>
        <taxon>Ophiocordyceps</taxon>
    </lineage>
</organism>
<name>A0A2C5Y542_9HYPO</name>
<dbReference type="AlphaFoldDB" id="A0A2C5Y542"/>
<dbReference type="STRING" id="2004952.A0A2C5Y542"/>
<feature type="transmembrane region" description="Helical" evidence="1">
    <location>
        <begin position="267"/>
        <end position="291"/>
    </location>
</feature>
<comment type="caution">
    <text evidence="2">The sequence shown here is derived from an EMBL/GenBank/DDBJ whole genome shotgun (WGS) entry which is preliminary data.</text>
</comment>
<protein>
    <recommendedName>
        <fullName evidence="4">Integral membrane protein</fullName>
    </recommendedName>
</protein>
<gene>
    <name evidence="2" type="ORF">CDD80_3981</name>
</gene>
<dbReference type="EMBL" id="NJES01000360">
    <property type="protein sequence ID" value="PHH73208.1"/>
    <property type="molecule type" value="Genomic_DNA"/>
</dbReference>
<feature type="transmembrane region" description="Helical" evidence="1">
    <location>
        <begin position="77"/>
        <end position="104"/>
    </location>
</feature>
<reference evidence="2 3" key="1">
    <citation type="submission" date="2017-06" db="EMBL/GenBank/DDBJ databases">
        <title>Ant-infecting Ophiocordyceps genomes reveal a high diversity of potential behavioral manipulation genes and a possible major role for enterotoxins.</title>
        <authorList>
            <person name="De Bekker C."/>
            <person name="Evans H.C."/>
            <person name="Brachmann A."/>
            <person name="Hughes D.P."/>
        </authorList>
    </citation>
    <scope>NUCLEOTIDE SEQUENCE [LARGE SCALE GENOMIC DNA]</scope>
    <source>
        <strain evidence="2 3">Map16</strain>
    </source>
</reference>
<evidence type="ECO:0000256" key="1">
    <source>
        <dbReference type="SAM" id="Phobius"/>
    </source>
</evidence>
<feature type="transmembrane region" description="Helical" evidence="1">
    <location>
        <begin position="297"/>
        <end position="321"/>
    </location>
</feature>
<sequence>MSTIITERPSVPRRRTFQPVDWAASKQIWHVERNSLSLSSTCIASDSVADDDSESAPPYGPREGIKRMLTVFPVRDAAWITAVAFMVGSLSFTVASLVIFLPIVFPPLAFAGQKEIVFPAALTVGSASFFIGGNLATLGAFNVDRGPIPSDEEKFQSRPTANAYNPALLGSNEWVWFPGWTEFRSKYLKNPAFCGGLVAMLGGYVLSTSTITGFPGVLDPEAADFPEQFNQLVMAPLIIGASLLSLGALILTLVIQKKWYMPAVTDVAWHSTFWNVAGAGCLAFSGVLTILGPEQELFAAIASTASSVLFVVASSLQWYLLMQHYPRTSSS</sequence>
<proteinExistence type="predicted"/>
<dbReference type="Proteomes" id="UP000226431">
    <property type="component" value="Unassembled WGS sequence"/>
</dbReference>
<dbReference type="OrthoDB" id="2603at2759"/>
<keyword evidence="3" id="KW-1185">Reference proteome</keyword>
<keyword evidence="1" id="KW-0472">Membrane</keyword>